<feature type="transmembrane region" description="Helical" evidence="2">
    <location>
        <begin position="253"/>
        <end position="270"/>
    </location>
</feature>
<reference evidence="3 6" key="2">
    <citation type="submission" date="2020-08" db="EMBL/GenBank/DDBJ databases">
        <title>Genomic Encyclopedia of Type Strains, Phase IV (KMG-IV): sequencing the most valuable type-strain genomes for metagenomic binning, comparative biology and taxonomic classification.</title>
        <authorList>
            <person name="Goeker M."/>
        </authorList>
    </citation>
    <scope>NUCLEOTIDE SEQUENCE [LARGE SCALE GENOMIC DNA]</scope>
    <source>
        <strain evidence="3 6">DSM 105434</strain>
    </source>
</reference>
<keyword evidence="2" id="KW-0472">Membrane</keyword>
<evidence type="ECO:0000313" key="6">
    <source>
        <dbReference type="Proteomes" id="UP000536909"/>
    </source>
</evidence>
<gene>
    <name evidence="4" type="ORF">FCS05_03035</name>
    <name evidence="3" type="ORF">HNQ10_000719</name>
</gene>
<keyword evidence="2" id="KW-1133">Transmembrane helix</keyword>
<dbReference type="EMBL" id="VBRC01000002">
    <property type="protein sequence ID" value="TLK30743.1"/>
    <property type="molecule type" value="Genomic_DNA"/>
</dbReference>
<keyword evidence="2" id="KW-0812">Transmembrane</keyword>
<dbReference type="RefSeq" id="WP_129117512.1">
    <property type="nucleotide sequence ID" value="NZ_BSUI01000040.1"/>
</dbReference>
<feature type="transmembrane region" description="Helical" evidence="2">
    <location>
        <begin position="175"/>
        <end position="196"/>
    </location>
</feature>
<comment type="caution">
    <text evidence="4">The sequence shown here is derived from an EMBL/GenBank/DDBJ whole genome shotgun (WGS) entry which is preliminary data.</text>
</comment>
<accession>A0AAJ5JZG4</accession>
<protein>
    <submittedName>
        <fullName evidence="4">Uncharacterized protein</fullName>
    </submittedName>
</protein>
<evidence type="ECO:0000256" key="2">
    <source>
        <dbReference type="SAM" id="Phobius"/>
    </source>
</evidence>
<name>A0AAJ5JZG4_9DEIO</name>
<dbReference type="Proteomes" id="UP000308000">
    <property type="component" value="Unassembled WGS sequence"/>
</dbReference>
<evidence type="ECO:0000256" key="1">
    <source>
        <dbReference type="SAM" id="MobiDB-lite"/>
    </source>
</evidence>
<reference evidence="4 5" key="1">
    <citation type="submission" date="2019-04" db="EMBL/GenBank/DDBJ databases">
        <title>Deinococcus metalilatus MA1002 mutant No.5.</title>
        <authorList>
            <person name="Park W."/>
            <person name="Park C."/>
        </authorList>
    </citation>
    <scope>NUCLEOTIDE SEQUENCE [LARGE SCALE GENOMIC DNA]</scope>
    <source>
        <strain evidence="4 5">MA1002-m5</strain>
    </source>
</reference>
<proteinExistence type="predicted"/>
<sequence>MPFPERWLRYAGTVAPAETHLDYHLPQMDGETRARAVARMVARLPGARKIEADGRQHRLRLCLDETQTPRAVLESNLLLLGYGVCARAGEVPLPGMLHASLDTAWPELTPSGEGRPGHPPSGAWTGAHSPPTARRRNRPGVALSSRGLAALVVLTTGLGFSAARTWSGVAGHPSPWPAALIGLAVAAGLLLIAALFSRRRAWGLAWLLSWLAAGVLGDVVGTLLDRTAERVLAPLLAPLARGPGGMDRFGTDLADLLVLGGVVWLLVVLGRRHPGRG</sequence>
<dbReference type="EMBL" id="JACHFV010000002">
    <property type="protein sequence ID" value="MBB5293906.1"/>
    <property type="molecule type" value="Genomic_DNA"/>
</dbReference>
<feature type="region of interest" description="Disordered" evidence="1">
    <location>
        <begin position="107"/>
        <end position="139"/>
    </location>
</feature>
<evidence type="ECO:0000313" key="5">
    <source>
        <dbReference type="Proteomes" id="UP000308000"/>
    </source>
</evidence>
<dbReference type="Proteomes" id="UP000536909">
    <property type="component" value="Unassembled WGS sequence"/>
</dbReference>
<dbReference type="AlphaFoldDB" id="A0AAJ5JZG4"/>
<evidence type="ECO:0000313" key="3">
    <source>
        <dbReference type="EMBL" id="MBB5293906.1"/>
    </source>
</evidence>
<keyword evidence="6" id="KW-1185">Reference proteome</keyword>
<feature type="transmembrane region" description="Helical" evidence="2">
    <location>
        <begin position="203"/>
        <end position="224"/>
    </location>
</feature>
<evidence type="ECO:0000313" key="4">
    <source>
        <dbReference type="EMBL" id="TLK30743.1"/>
    </source>
</evidence>
<feature type="transmembrane region" description="Helical" evidence="2">
    <location>
        <begin position="143"/>
        <end position="163"/>
    </location>
</feature>
<organism evidence="4 5">
    <name type="scientific">Deinococcus metallilatus</name>
    <dbReference type="NCBI Taxonomy" id="1211322"/>
    <lineage>
        <taxon>Bacteria</taxon>
        <taxon>Thermotogati</taxon>
        <taxon>Deinococcota</taxon>
        <taxon>Deinococci</taxon>
        <taxon>Deinococcales</taxon>
        <taxon>Deinococcaceae</taxon>
        <taxon>Deinococcus</taxon>
    </lineage>
</organism>